<name>A0A5P1F997_ASPOF</name>
<dbReference type="Gramene" id="ONK73090">
    <property type="protein sequence ID" value="ONK73090"/>
    <property type="gene ID" value="A4U43_C04F27090"/>
</dbReference>
<gene>
    <name evidence="1" type="ORF">A4U43_C04F27090</name>
</gene>
<dbReference type="Proteomes" id="UP000243459">
    <property type="component" value="Chromosome 4"/>
</dbReference>
<reference evidence="2" key="1">
    <citation type="journal article" date="2017" name="Nat. Commun.">
        <title>The asparagus genome sheds light on the origin and evolution of a young Y chromosome.</title>
        <authorList>
            <person name="Harkess A."/>
            <person name="Zhou J."/>
            <person name="Xu C."/>
            <person name="Bowers J.E."/>
            <person name="Van der Hulst R."/>
            <person name="Ayyampalayam S."/>
            <person name="Mercati F."/>
            <person name="Riccardi P."/>
            <person name="McKain M.R."/>
            <person name="Kakrana A."/>
            <person name="Tang H."/>
            <person name="Ray J."/>
            <person name="Groenendijk J."/>
            <person name="Arikit S."/>
            <person name="Mathioni S.M."/>
            <person name="Nakano M."/>
            <person name="Shan H."/>
            <person name="Telgmann-Rauber A."/>
            <person name="Kanno A."/>
            <person name="Yue Z."/>
            <person name="Chen H."/>
            <person name="Li W."/>
            <person name="Chen Y."/>
            <person name="Xu X."/>
            <person name="Zhang Y."/>
            <person name="Luo S."/>
            <person name="Chen H."/>
            <person name="Gao J."/>
            <person name="Mao Z."/>
            <person name="Pires J.C."/>
            <person name="Luo M."/>
            <person name="Kudrna D."/>
            <person name="Wing R.A."/>
            <person name="Meyers B.C."/>
            <person name="Yi K."/>
            <person name="Kong H."/>
            <person name="Lavrijsen P."/>
            <person name="Sunseri F."/>
            <person name="Falavigna A."/>
            <person name="Ye Y."/>
            <person name="Leebens-Mack J.H."/>
            <person name="Chen G."/>
        </authorList>
    </citation>
    <scope>NUCLEOTIDE SEQUENCE [LARGE SCALE GENOMIC DNA]</scope>
    <source>
        <strain evidence="2">cv. DH0086</strain>
    </source>
</reference>
<evidence type="ECO:0000313" key="2">
    <source>
        <dbReference type="Proteomes" id="UP000243459"/>
    </source>
</evidence>
<protein>
    <submittedName>
        <fullName evidence="1">Uncharacterized protein</fullName>
    </submittedName>
</protein>
<organism evidence="1 2">
    <name type="scientific">Asparagus officinalis</name>
    <name type="common">Garden asparagus</name>
    <dbReference type="NCBI Taxonomy" id="4686"/>
    <lineage>
        <taxon>Eukaryota</taxon>
        <taxon>Viridiplantae</taxon>
        <taxon>Streptophyta</taxon>
        <taxon>Embryophyta</taxon>
        <taxon>Tracheophyta</taxon>
        <taxon>Spermatophyta</taxon>
        <taxon>Magnoliopsida</taxon>
        <taxon>Liliopsida</taxon>
        <taxon>Asparagales</taxon>
        <taxon>Asparagaceae</taxon>
        <taxon>Asparagoideae</taxon>
        <taxon>Asparagus</taxon>
    </lineage>
</organism>
<proteinExistence type="predicted"/>
<dbReference type="AlphaFoldDB" id="A0A5P1F997"/>
<dbReference type="EMBL" id="CM007384">
    <property type="protein sequence ID" value="ONK73090.1"/>
    <property type="molecule type" value="Genomic_DNA"/>
</dbReference>
<evidence type="ECO:0000313" key="1">
    <source>
        <dbReference type="EMBL" id="ONK73090.1"/>
    </source>
</evidence>
<keyword evidence="2" id="KW-1185">Reference proteome</keyword>
<sequence>MRGTEDLGFFEEHLGKEESVVEVNREVVELRAWVKKQGLEGFAMHVAAESRRRLRQYRSWEGTEEQGRGGKIAALRNLEIKILLLGRLMIPDYNLRTQSLFRANTLNCLTFDTVLLQILIESVQLVASRPGGR</sequence>
<accession>A0A5P1F997</accession>